<dbReference type="AlphaFoldDB" id="A0A1V5MIK1"/>
<dbReference type="PANTHER" id="PTHR12526:SF510">
    <property type="entry name" value="D-INOSITOL 3-PHOSPHATE GLYCOSYLTRANSFERASE"/>
    <property type="match status" value="1"/>
</dbReference>
<dbReference type="EC" id="2.4.1.11" evidence="3"/>
<keyword evidence="2 3" id="KW-0808">Transferase</keyword>
<dbReference type="Gene3D" id="3.40.50.2000">
    <property type="entry name" value="Glycogen Phosphorylase B"/>
    <property type="match status" value="2"/>
</dbReference>
<comment type="caution">
    <text evidence="3">The sequence shown here is derived from an EMBL/GenBank/DDBJ whole genome shotgun (WGS) entry which is preliminary data.</text>
</comment>
<dbReference type="PANTHER" id="PTHR12526">
    <property type="entry name" value="GLYCOSYLTRANSFERASE"/>
    <property type="match status" value="1"/>
</dbReference>
<organism evidence="3">
    <name type="scientific">candidate division TA06 bacterium ADurb.Bin417</name>
    <dbReference type="NCBI Taxonomy" id="1852828"/>
    <lineage>
        <taxon>Bacteria</taxon>
        <taxon>Bacteria division TA06</taxon>
    </lineage>
</organism>
<dbReference type="EMBL" id="MWAK01000047">
    <property type="protein sequence ID" value="OPZ93063.1"/>
    <property type="molecule type" value="Genomic_DNA"/>
</dbReference>
<proteinExistence type="predicted"/>
<name>A0A1V5MIK1_UNCT6</name>
<gene>
    <name evidence="3" type="ORF">BWY73_00502</name>
</gene>
<evidence type="ECO:0000313" key="3">
    <source>
        <dbReference type="EMBL" id="OPZ93063.1"/>
    </source>
</evidence>
<evidence type="ECO:0000256" key="1">
    <source>
        <dbReference type="ARBA" id="ARBA00022676"/>
    </source>
</evidence>
<evidence type="ECO:0000256" key="2">
    <source>
        <dbReference type="ARBA" id="ARBA00022679"/>
    </source>
</evidence>
<dbReference type="CDD" id="cd03801">
    <property type="entry name" value="GT4_PimA-like"/>
    <property type="match status" value="1"/>
</dbReference>
<dbReference type="SUPFAM" id="SSF53756">
    <property type="entry name" value="UDP-Glycosyltransferase/glycogen phosphorylase"/>
    <property type="match status" value="1"/>
</dbReference>
<sequence>MRINILATLGRRPGGAHRNFLEYADRLTGRGHRVTVIKAINRAGTRPAGFAARGREWIFLHTGAPRRPYRVAWLKCSAEIVAVPSYREEYLPAADATLFSSTRLIETVAGFSERNGAKLMRVADIFFARQPPEVPAEIQLVATSSLVRNLLLKRFPERKIPLLLNGVNLELFRNPDRRFRPARRIGFLFYQKRPAHKGLDDAVAALEKLRSEFPGLEFACAGFRRESWLPGWIEFFAGQDQAALARFYSDLDIFIFPSRADASPNPPLEAMACQCAVVSTETGGHGDFLLSGITALTVPPGRPEALAAAARRLILEPELLHELATAGYRKARELSVENQAVRLEEILTAAVEGRPS</sequence>
<keyword evidence="1 3" id="KW-0328">Glycosyltransferase</keyword>
<dbReference type="GO" id="GO:0004373">
    <property type="term" value="F:alpha-1,4-glucan glucosyltransferase (UDP-glucose donor) activity"/>
    <property type="evidence" value="ECO:0007669"/>
    <property type="project" value="UniProtKB-EC"/>
</dbReference>
<protein>
    <submittedName>
        <fullName evidence="3">Glycogen synthase</fullName>
        <ecNumber evidence="3">2.4.1.11</ecNumber>
    </submittedName>
</protein>
<reference evidence="3" key="1">
    <citation type="submission" date="2017-02" db="EMBL/GenBank/DDBJ databases">
        <title>Delving into the versatile metabolic prowess of the omnipresent phylum Bacteroidetes.</title>
        <authorList>
            <person name="Nobu M.K."/>
            <person name="Mei R."/>
            <person name="Narihiro T."/>
            <person name="Kuroda K."/>
            <person name="Liu W.-T."/>
        </authorList>
    </citation>
    <scope>NUCLEOTIDE SEQUENCE</scope>
    <source>
        <strain evidence="3">ADurb.Bin417</strain>
    </source>
</reference>
<dbReference type="Proteomes" id="UP000485484">
    <property type="component" value="Unassembled WGS sequence"/>
</dbReference>
<accession>A0A1V5MIK1</accession>
<dbReference type="Pfam" id="PF13692">
    <property type="entry name" value="Glyco_trans_1_4"/>
    <property type="match status" value="1"/>
</dbReference>